<organism evidence="1 2">
    <name type="scientific">Salana multivorans</name>
    <dbReference type="NCBI Taxonomy" id="120377"/>
    <lineage>
        <taxon>Bacteria</taxon>
        <taxon>Bacillati</taxon>
        <taxon>Actinomycetota</taxon>
        <taxon>Actinomycetes</taxon>
        <taxon>Micrococcales</taxon>
        <taxon>Beutenbergiaceae</taxon>
        <taxon>Salana</taxon>
    </lineage>
</organism>
<reference evidence="1 2" key="1">
    <citation type="submission" date="2018-11" db="EMBL/GenBank/DDBJ databases">
        <title>Sequencing the genomes of 1000 actinobacteria strains.</title>
        <authorList>
            <person name="Klenk H.-P."/>
        </authorList>
    </citation>
    <scope>NUCLEOTIDE SEQUENCE [LARGE SCALE GENOMIC DNA]</scope>
    <source>
        <strain evidence="1 2">DSM 13521</strain>
    </source>
</reference>
<sequence length="264" mass="28064">MGVLGVVAVSACSPAREPHPSAPDSSPSPATEPSILFDYSDWRFQPGETLREGGNGHGSHEQVVETPGLEDAFSLYVQCYGEMTFDVEYQGDGVVGGPFSPDCDGILNRRQVFLDPATPVESLRFVVRGEGDWAFAVLDRDLDVQPTDDDSSRIDITTWVLESGDTLVQSVTGGGADDVTIDVSEIGSDVVVWAQCVGDDVVVDVIYGDDAASEVFTPVCDGTVKREQVHVDPALPLDEVRVVVAGVGDWAVGIVSNEETEASS</sequence>
<accession>A0A3N2D327</accession>
<protein>
    <submittedName>
        <fullName evidence="1">Uncharacterized protein</fullName>
    </submittedName>
</protein>
<proteinExistence type="predicted"/>
<gene>
    <name evidence="1" type="ORF">EDD28_3333</name>
</gene>
<dbReference type="Proteomes" id="UP000275356">
    <property type="component" value="Unassembled WGS sequence"/>
</dbReference>
<keyword evidence="2" id="KW-1185">Reference proteome</keyword>
<comment type="caution">
    <text evidence="1">The sequence shown here is derived from an EMBL/GenBank/DDBJ whole genome shotgun (WGS) entry which is preliminary data.</text>
</comment>
<name>A0A3N2D327_9MICO</name>
<evidence type="ECO:0000313" key="2">
    <source>
        <dbReference type="Proteomes" id="UP000275356"/>
    </source>
</evidence>
<evidence type="ECO:0000313" key="1">
    <source>
        <dbReference type="EMBL" id="ROR93904.1"/>
    </source>
</evidence>
<dbReference type="EMBL" id="RKHQ01000002">
    <property type="protein sequence ID" value="ROR93904.1"/>
    <property type="molecule type" value="Genomic_DNA"/>
</dbReference>
<dbReference type="AlphaFoldDB" id="A0A3N2D327"/>